<feature type="domain" description="MaoC-like" evidence="1">
    <location>
        <begin position="14"/>
        <end position="124"/>
    </location>
</feature>
<dbReference type="InterPro" id="IPR029069">
    <property type="entry name" value="HotDog_dom_sf"/>
</dbReference>
<evidence type="ECO:0000313" key="2">
    <source>
        <dbReference type="EMBL" id="ROO31430.1"/>
    </source>
</evidence>
<evidence type="ECO:0000313" key="3">
    <source>
        <dbReference type="Proteomes" id="UP000285310"/>
    </source>
</evidence>
<evidence type="ECO:0000259" key="1">
    <source>
        <dbReference type="Pfam" id="PF01575"/>
    </source>
</evidence>
<organism evidence="2 3">
    <name type="scientific">Salinisphaera japonica YTM-1</name>
    <dbReference type="NCBI Taxonomy" id="1209778"/>
    <lineage>
        <taxon>Bacteria</taxon>
        <taxon>Pseudomonadati</taxon>
        <taxon>Pseudomonadota</taxon>
        <taxon>Gammaproteobacteria</taxon>
        <taxon>Salinisphaerales</taxon>
        <taxon>Salinisphaeraceae</taxon>
        <taxon>Salinisphaera</taxon>
    </lineage>
</organism>
<dbReference type="Pfam" id="PF01575">
    <property type="entry name" value="MaoC_dehydratas"/>
    <property type="match status" value="1"/>
</dbReference>
<dbReference type="InParanoid" id="A0A423Q0B2"/>
<dbReference type="InterPro" id="IPR039375">
    <property type="entry name" value="NodN-like"/>
</dbReference>
<dbReference type="AlphaFoldDB" id="A0A423Q0B2"/>
<sequence>MAARFFDNIAALAEQIGQPLGHSAWMTIDQARITAFANATDDRQWIHVDEARARAESPFGAPVAHGFLTLSLLPRLTGEVFHVAGITTRINYGLDRLRFIAPVVVDSRVSAAVTLSAIDDRGDGRYLVRTAVTVEIEGGDKPALLADSLTLYIE</sequence>
<gene>
    <name evidence="2" type="ORF">SAJA_02845</name>
</gene>
<dbReference type="RefSeq" id="WP_245963213.1">
    <property type="nucleotide sequence ID" value="NZ_AYKG01000005.1"/>
</dbReference>
<dbReference type="InterPro" id="IPR002539">
    <property type="entry name" value="MaoC-like_dom"/>
</dbReference>
<name>A0A423Q0B2_9GAMM</name>
<proteinExistence type="predicted"/>
<reference evidence="2 3" key="1">
    <citation type="submission" date="2013-10" db="EMBL/GenBank/DDBJ databases">
        <title>Salinisphaera japonica YTM-1 Genome Sequencing.</title>
        <authorList>
            <person name="Lai Q."/>
            <person name="Li C."/>
            <person name="Shao Z."/>
        </authorList>
    </citation>
    <scope>NUCLEOTIDE SEQUENCE [LARGE SCALE GENOMIC DNA]</scope>
    <source>
        <strain evidence="2 3">YTM-1</strain>
    </source>
</reference>
<dbReference type="Gene3D" id="3.10.129.10">
    <property type="entry name" value="Hotdog Thioesterase"/>
    <property type="match status" value="1"/>
</dbReference>
<dbReference type="CDD" id="cd03450">
    <property type="entry name" value="NodN"/>
    <property type="match status" value="1"/>
</dbReference>
<comment type="caution">
    <text evidence="2">The sequence shown here is derived from an EMBL/GenBank/DDBJ whole genome shotgun (WGS) entry which is preliminary data.</text>
</comment>
<dbReference type="PANTHER" id="PTHR42993:SF1">
    <property type="entry name" value="MAOC-LIKE DEHYDRATASE DOMAIN-CONTAINING PROTEIN"/>
    <property type="match status" value="1"/>
</dbReference>
<dbReference type="Proteomes" id="UP000285310">
    <property type="component" value="Unassembled WGS sequence"/>
</dbReference>
<dbReference type="PANTHER" id="PTHR42993">
    <property type="entry name" value="MAOC-LIKE DEHYDRATASE DOMAIN-CONTAINING PROTEIN"/>
    <property type="match status" value="1"/>
</dbReference>
<dbReference type="EMBL" id="AYKG01000005">
    <property type="protein sequence ID" value="ROO31430.1"/>
    <property type="molecule type" value="Genomic_DNA"/>
</dbReference>
<keyword evidence="3" id="KW-1185">Reference proteome</keyword>
<accession>A0A423Q0B2</accession>
<dbReference type="SUPFAM" id="SSF54637">
    <property type="entry name" value="Thioesterase/thiol ester dehydrase-isomerase"/>
    <property type="match status" value="1"/>
</dbReference>
<protein>
    <submittedName>
        <fullName evidence="2">MaoC family dehydratase</fullName>
    </submittedName>
</protein>